<dbReference type="RefSeq" id="WP_168930629.1">
    <property type="nucleotide sequence ID" value="NZ_JABAFV010000005.1"/>
</dbReference>
<feature type="transmembrane region" description="Helical" evidence="1">
    <location>
        <begin position="155"/>
        <end position="173"/>
    </location>
</feature>
<reference evidence="2 3" key="1">
    <citation type="submission" date="2020-04" db="EMBL/GenBank/DDBJ databases">
        <authorList>
            <person name="Hitch T.C.A."/>
            <person name="Wylensek D."/>
            <person name="Clavel T."/>
        </authorList>
    </citation>
    <scope>NUCLEOTIDE SEQUENCE [LARGE SCALE GENOMIC DNA]</scope>
    <source>
        <strain evidence="2 3">WCA-380-WT-3C</strain>
    </source>
</reference>
<evidence type="ECO:0000313" key="2">
    <source>
        <dbReference type="EMBL" id="NME49513.1"/>
    </source>
</evidence>
<dbReference type="Proteomes" id="UP000588071">
    <property type="component" value="Unassembled WGS sequence"/>
</dbReference>
<feature type="transmembrane region" description="Helical" evidence="1">
    <location>
        <begin position="20"/>
        <end position="39"/>
    </location>
</feature>
<proteinExistence type="predicted"/>
<comment type="caution">
    <text evidence="2">The sequence shown here is derived from an EMBL/GenBank/DDBJ whole genome shotgun (WGS) entry which is preliminary data.</text>
</comment>
<evidence type="ECO:0000256" key="1">
    <source>
        <dbReference type="SAM" id="Phobius"/>
    </source>
</evidence>
<sequence length="190" mass="21834">MTKINPQNSYMKKAKKFAIIQDLFGIVTLFLALTQSLTFVIPGKLFLIISGMVLLIDYLAAYFRDINFDKGHKLREDGLLDNSFSEKRIPNYDSESYYNNKSVKDGYIKLLANIHENTLFTSNISSKMFNYYSTVLGIVFAVFLTKLFMSGMDDYSSILLSFFVSSSFVNRAIKINSLKKQVKNYLKRLI</sequence>
<keyword evidence="1" id="KW-1133">Transmembrane helix</keyword>
<evidence type="ECO:0000313" key="3">
    <source>
        <dbReference type="Proteomes" id="UP000588071"/>
    </source>
</evidence>
<gene>
    <name evidence="2" type="ORF">HF857_04475</name>
</gene>
<name>A0A7X9RKS3_9ENTE</name>
<dbReference type="EMBL" id="JABAFV010000005">
    <property type="protein sequence ID" value="NME49513.1"/>
    <property type="molecule type" value="Genomic_DNA"/>
</dbReference>
<feature type="transmembrane region" description="Helical" evidence="1">
    <location>
        <begin position="45"/>
        <end position="63"/>
    </location>
</feature>
<keyword evidence="1" id="KW-0472">Membrane</keyword>
<dbReference type="AlphaFoldDB" id="A0A7X9RKS3"/>
<feature type="transmembrane region" description="Helical" evidence="1">
    <location>
        <begin position="129"/>
        <end position="149"/>
    </location>
</feature>
<organism evidence="2 3">
    <name type="scientific">Enterococcus cecorum</name>
    <dbReference type="NCBI Taxonomy" id="44008"/>
    <lineage>
        <taxon>Bacteria</taxon>
        <taxon>Bacillati</taxon>
        <taxon>Bacillota</taxon>
        <taxon>Bacilli</taxon>
        <taxon>Lactobacillales</taxon>
        <taxon>Enterococcaceae</taxon>
        <taxon>Enterococcus</taxon>
    </lineage>
</organism>
<protein>
    <submittedName>
        <fullName evidence="2">Uncharacterized protein</fullName>
    </submittedName>
</protein>
<keyword evidence="1" id="KW-0812">Transmembrane</keyword>
<accession>A0A7X9RKS3</accession>